<dbReference type="Gene3D" id="2.60.120.10">
    <property type="entry name" value="Jelly Rolls"/>
    <property type="match status" value="1"/>
</dbReference>
<evidence type="ECO:0000313" key="3">
    <source>
        <dbReference type="Proteomes" id="UP000011135"/>
    </source>
</evidence>
<gene>
    <name evidence="2" type="ORF">C900_04655</name>
</gene>
<dbReference type="InterPro" id="IPR014710">
    <property type="entry name" value="RmlC-like_jellyroll"/>
</dbReference>
<sequence length="189" mass="22387">MFKALHQKLKNEGFFDKTLIDKIDPLFHSLETKKGEVLLRQGETARYLYFINKGCLRVFCVQDDGKESTRFFAFENRFATAFPSFISQQPSSAFIDTVEKSSLLKIHYDDFQSLLRTIPEWERLYRQDLERDYIESIQRIESFVTMNAGERYRRILKNEPHLIQRLPNKILANYMGISQETLSRLKSKD</sequence>
<dbReference type="eggNOG" id="COG0664">
    <property type="taxonomic scope" value="Bacteria"/>
</dbReference>
<dbReference type="EMBL" id="AMZN01000068">
    <property type="protein sequence ID" value="ELR69808.1"/>
    <property type="molecule type" value="Genomic_DNA"/>
</dbReference>
<dbReference type="STRING" id="1237149.C900_04655"/>
<dbReference type="Proteomes" id="UP000011135">
    <property type="component" value="Unassembled WGS sequence"/>
</dbReference>
<dbReference type="SUPFAM" id="SSF51206">
    <property type="entry name" value="cAMP-binding domain-like"/>
    <property type="match status" value="1"/>
</dbReference>
<dbReference type="CDD" id="cd00038">
    <property type="entry name" value="CAP_ED"/>
    <property type="match status" value="1"/>
</dbReference>
<dbReference type="SMART" id="SM00100">
    <property type="entry name" value="cNMP"/>
    <property type="match status" value="1"/>
</dbReference>
<dbReference type="PROSITE" id="PS50042">
    <property type="entry name" value="CNMP_BINDING_3"/>
    <property type="match status" value="1"/>
</dbReference>
<dbReference type="InterPro" id="IPR000595">
    <property type="entry name" value="cNMP-bd_dom"/>
</dbReference>
<name>L8JNR7_9BACT</name>
<evidence type="ECO:0000313" key="2">
    <source>
        <dbReference type="EMBL" id="ELR69808.1"/>
    </source>
</evidence>
<protein>
    <submittedName>
        <fullName evidence="2">cAMP-binding protein</fullName>
    </submittedName>
</protein>
<dbReference type="InterPro" id="IPR018490">
    <property type="entry name" value="cNMP-bd_dom_sf"/>
</dbReference>
<dbReference type="AlphaFoldDB" id="L8JNR7"/>
<dbReference type="Pfam" id="PF00027">
    <property type="entry name" value="cNMP_binding"/>
    <property type="match status" value="1"/>
</dbReference>
<reference evidence="2 3" key="1">
    <citation type="submission" date="2012-12" db="EMBL/GenBank/DDBJ databases">
        <title>Genome assembly of Fulvivirga imtechensis AK7.</title>
        <authorList>
            <person name="Nupur N."/>
            <person name="Khatri I."/>
            <person name="Kumar R."/>
            <person name="Subramanian S."/>
            <person name="Pinnaka A."/>
        </authorList>
    </citation>
    <scope>NUCLEOTIDE SEQUENCE [LARGE SCALE GENOMIC DNA]</scope>
    <source>
        <strain evidence="2 3">AK7</strain>
    </source>
</reference>
<organism evidence="2 3">
    <name type="scientific">Fulvivirga imtechensis AK7</name>
    <dbReference type="NCBI Taxonomy" id="1237149"/>
    <lineage>
        <taxon>Bacteria</taxon>
        <taxon>Pseudomonadati</taxon>
        <taxon>Bacteroidota</taxon>
        <taxon>Cytophagia</taxon>
        <taxon>Cytophagales</taxon>
        <taxon>Fulvivirgaceae</taxon>
        <taxon>Fulvivirga</taxon>
    </lineage>
</organism>
<proteinExistence type="predicted"/>
<feature type="domain" description="Cyclic nucleotide-binding" evidence="1">
    <location>
        <begin position="19"/>
        <end position="132"/>
    </location>
</feature>
<keyword evidence="3" id="KW-1185">Reference proteome</keyword>
<evidence type="ECO:0000259" key="1">
    <source>
        <dbReference type="PROSITE" id="PS50042"/>
    </source>
</evidence>
<comment type="caution">
    <text evidence="2">The sequence shown here is derived from an EMBL/GenBank/DDBJ whole genome shotgun (WGS) entry which is preliminary data.</text>
</comment>
<accession>L8JNR7</accession>